<name>V4LTA2_EUTSA</name>
<dbReference type="AlphaFoldDB" id="V4LTA2"/>
<organism evidence="8 9">
    <name type="scientific">Eutrema salsugineum</name>
    <name type="common">Saltwater cress</name>
    <name type="synonym">Sisymbrium salsugineum</name>
    <dbReference type="NCBI Taxonomy" id="72664"/>
    <lineage>
        <taxon>Eukaryota</taxon>
        <taxon>Viridiplantae</taxon>
        <taxon>Streptophyta</taxon>
        <taxon>Embryophyta</taxon>
        <taxon>Tracheophyta</taxon>
        <taxon>Spermatophyta</taxon>
        <taxon>Magnoliopsida</taxon>
        <taxon>eudicotyledons</taxon>
        <taxon>Gunneridae</taxon>
        <taxon>Pentapetalae</taxon>
        <taxon>rosids</taxon>
        <taxon>malvids</taxon>
        <taxon>Brassicales</taxon>
        <taxon>Brassicaceae</taxon>
        <taxon>Eutremeae</taxon>
        <taxon>Eutrema</taxon>
    </lineage>
</organism>
<keyword evidence="6 7" id="KW-0472">Membrane</keyword>
<dbReference type="KEGG" id="eus:EUTSA_v10015755mg"/>
<gene>
    <name evidence="8" type="ORF">EUTSA_v10015755mg</name>
</gene>
<comment type="subcellular location">
    <subcellularLocation>
        <location evidence="2">Endomembrane system</location>
        <topology evidence="2">Multi-pass membrane protein</topology>
    </subcellularLocation>
    <subcellularLocation>
        <location evidence="7">Membrane</location>
        <topology evidence="7">Multi-pass membrane protein</topology>
    </subcellularLocation>
</comment>
<comment type="function">
    <text evidence="1 7">May be involved in both secretory and endocytic intracellular trafficking in the endosomal/prevacuolar compartments.</text>
</comment>
<dbReference type="GO" id="GO:0005783">
    <property type="term" value="C:endoplasmic reticulum"/>
    <property type="evidence" value="ECO:0007669"/>
    <property type="project" value="TreeGrafter"/>
</dbReference>
<dbReference type="PANTHER" id="PTHR19317">
    <property type="entry name" value="PRENYLATED RAB ACCEPTOR 1-RELATED"/>
    <property type="match status" value="1"/>
</dbReference>
<dbReference type="OMA" id="FCDSDSY"/>
<dbReference type="Gramene" id="ESQ43098">
    <property type="protein sequence ID" value="ESQ43098"/>
    <property type="gene ID" value="EUTSA_v10015755mg"/>
</dbReference>
<dbReference type="Proteomes" id="UP000030689">
    <property type="component" value="Unassembled WGS sequence"/>
</dbReference>
<feature type="transmembrane region" description="Helical" evidence="7">
    <location>
        <begin position="171"/>
        <end position="189"/>
    </location>
</feature>
<protein>
    <recommendedName>
        <fullName evidence="7">PRA1 family protein</fullName>
    </recommendedName>
</protein>
<dbReference type="STRING" id="72664.V4LTA2"/>
<evidence type="ECO:0000256" key="4">
    <source>
        <dbReference type="ARBA" id="ARBA00022692"/>
    </source>
</evidence>
<evidence type="ECO:0000256" key="1">
    <source>
        <dbReference type="ARBA" id="ARBA00002501"/>
    </source>
</evidence>
<reference evidence="8 9" key="1">
    <citation type="journal article" date="2013" name="Front. Plant Sci.">
        <title>The Reference Genome of the Halophytic Plant Eutrema salsugineum.</title>
        <authorList>
            <person name="Yang R."/>
            <person name="Jarvis D.E."/>
            <person name="Chen H."/>
            <person name="Beilstein M.A."/>
            <person name="Grimwood J."/>
            <person name="Jenkins J."/>
            <person name="Shu S."/>
            <person name="Prochnik S."/>
            <person name="Xin M."/>
            <person name="Ma C."/>
            <person name="Schmutz J."/>
            <person name="Wing R.A."/>
            <person name="Mitchell-Olds T."/>
            <person name="Schumaker K.S."/>
            <person name="Wang X."/>
        </authorList>
    </citation>
    <scope>NUCLEOTIDE SEQUENCE [LARGE SCALE GENOMIC DNA]</scope>
</reference>
<dbReference type="GO" id="GO:0016192">
    <property type="term" value="P:vesicle-mediated transport"/>
    <property type="evidence" value="ECO:0007669"/>
    <property type="project" value="TreeGrafter"/>
</dbReference>
<dbReference type="eggNOG" id="ENOG502QTYE">
    <property type="taxonomic scope" value="Eukaryota"/>
</dbReference>
<evidence type="ECO:0000256" key="6">
    <source>
        <dbReference type="ARBA" id="ARBA00023136"/>
    </source>
</evidence>
<evidence type="ECO:0000256" key="3">
    <source>
        <dbReference type="ARBA" id="ARBA00006483"/>
    </source>
</evidence>
<dbReference type="GO" id="GO:0016020">
    <property type="term" value="C:membrane"/>
    <property type="evidence" value="ECO:0007669"/>
    <property type="project" value="UniProtKB-SubCell"/>
</dbReference>
<dbReference type="PANTHER" id="PTHR19317:SF70">
    <property type="entry name" value="PRA1 FAMILY PROTEIN"/>
    <property type="match status" value="1"/>
</dbReference>
<keyword evidence="5 7" id="KW-1133">Transmembrane helix</keyword>
<evidence type="ECO:0000313" key="8">
    <source>
        <dbReference type="EMBL" id="ESQ43098.1"/>
    </source>
</evidence>
<dbReference type="GO" id="GO:0005794">
    <property type="term" value="C:Golgi apparatus"/>
    <property type="evidence" value="ECO:0007669"/>
    <property type="project" value="TreeGrafter"/>
</dbReference>
<keyword evidence="9" id="KW-1185">Reference proteome</keyword>
<dbReference type="EMBL" id="KI517464">
    <property type="protein sequence ID" value="ESQ43098.1"/>
    <property type="molecule type" value="Genomic_DNA"/>
</dbReference>
<comment type="similarity">
    <text evidence="3 7">Belongs to the PRA1 family.</text>
</comment>
<evidence type="ECO:0000256" key="7">
    <source>
        <dbReference type="RuleBase" id="RU363107"/>
    </source>
</evidence>
<sequence length="199" mass="22315">MDSGDLLDHRISAVSAVSLSSSADAEPIIGCSVSLSTQLLAVLSLLTINPFSKLAAEDFSGDTQPFTTRFLGDYDSYSFPSSSHQARNRVHEYVKRFARNYATFITHIAFCRCEMPLALLGFVTSLAFWELLRFCSDRWEFDRHPVIRRILVRVAQCATMSLLTYLNVQMAMLYVLAISYTLVILHGGFRNLSVSKKPS</sequence>
<comment type="caution">
    <text evidence="7">Lacks conserved residue(s) required for the propagation of feature annotation.</text>
</comment>
<proteinExistence type="inferred from homology"/>
<keyword evidence="7" id="KW-0813">Transport</keyword>
<accession>V4LTA2</accession>
<dbReference type="InterPro" id="IPR004895">
    <property type="entry name" value="Prenylated_rab_accept_PRA1"/>
</dbReference>
<dbReference type="Pfam" id="PF03208">
    <property type="entry name" value="PRA1"/>
    <property type="match status" value="1"/>
</dbReference>
<evidence type="ECO:0000313" key="9">
    <source>
        <dbReference type="Proteomes" id="UP000030689"/>
    </source>
</evidence>
<evidence type="ECO:0000256" key="2">
    <source>
        <dbReference type="ARBA" id="ARBA00004127"/>
    </source>
</evidence>
<evidence type="ECO:0000256" key="5">
    <source>
        <dbReference type="ARBA" id="ARBA00022989"/>
    </source>
</evidence>
<keyword evidence="4 7" id="KW-0812">Transmembrane</keyword>